<accession>A0A4Q9PRM7</accession>
<reference evidence="2 3" key="1">
    <citation type="submission" date="2019-01" db="EMBL/GenBank/DDBJ databases">
        <title>Draft genome sequences of three monokaryotic isolates of the white-rot basidiomycete fungus Dichomitus squalens.</title>
        <authorList>
            <consortium name="DOE Joint Genome Institute"/>
            <person name="Lopez S.C."/>
            <person name="Andreopoulos B."/>
            <person name="Pangilinan J."/>
            <person name="Lipzen A."/>
            <person name="Riley R."/>
            <person name="Ahrendt S."/>
            <person name="Ng V."/>
            <person name="Barry K."/>
            <person name="Daum C."/>
            <person name="Grigoriev I.V."/>
            <person name="Hilden K.S."/>
            <person name="Makela M.R."/>
            <person name="de Vries R.P."/>
        </authorList>
    </citation>
    <scope>NUCLEOTIDE SEQUENCE [LARGE SCALE GENOMIC DNA]</scope>
    <source>
        <strain evidence="2 3">CBS 464.89</strain>
    </source>
</reference>
<dbReference type="AlphaFoldDB" id="A0A4Q9PRM7"/>
<sequence length="109" mass="11980">MQRARRRGTHGDNAGQRDHPPPNPPGGTPSRLAAKRDRKPLHAKDVDCAEISLSRLLATHCSEWAEFLAGRTRYLPLSSCIDSKLKHTYVIVACRPDTSHDETSGPPSS</sequence>
<evidence type="ECO:0000313" key="2">
    <source>
        <dbReference type="EMBL" id="TBU56954.1"/>
    </source>
</evidence>
<keyword evidence="3" id="KW-1185">Reference proteome</keyword>
<name>A0A4Q9PRM7_9APHY</name>
<protein>
    <submittedName>
        <fullName evidence="2">Uncharacterized protein</fullName>
    </submittedName>
</protein>
<organism evidence="2 3">
    <name type="scientific">Dichomitus squalens</name>
    <dbReference type="NCBI Taxonomy" id="114155"/>
    <lineage>
        <taxon>Eukaryota</taxon>
        <taxon>Fungi</taxon>
        <taxon>Dikarya</taxon>
        <taxon>Basidiomycota</taxon>
        <taxon>Agaricomycotina</taxon>
        <taxon>Agaricomycetes</taxon>
        <taxon>Polyporales</taxon>
        <taxon>Polyporaceae</taxon>
        <taxon>Dichomitus</taxon>
    </lineage>
</organism>
<evidence type="ECO:0000256" key="1">
    <source>
        <dbReference type="SAM" id="MobiDB-lite"/>
    </source>
</evidence>
<evidence type="ECO:0000313" key="3">
    <source>
        <dbReference type="Proteomes" id="UP000292082"/>
    </source>
</evidence>
<feature type="region of interest" description="Disordered" evidence="1">
    <location>
        <begin position="1"/>
        <end position="43"/>
    </location>
</feature>
<proteinExistence type="predicted"/>
<gene>
    <name evidence="2" type="ORF">BD310DRAFT_930346</name>
</gene>
<dbReference type="Proteomes" id="UP000292082">
    <property type="component" value="Unassembled WGS sequence"/>
</dbReference>
<dbReference type="EMBL" id="ML145143">
    <property type="protein sequence ID" value="TBU56954.1"/>
    <property type="molecule type" value="Genomic_DNA"/>
</dbReference>